<protein>
    <submittedName>
        <fullName evidence="2">Uncharacterized protein</fullName>
    </submittedName>
</protein>
<accession>A0A2V3IMF4</accession>
<dbReference type="EMBL" id="NBIV01000131">
    <property type="protein sequence ID" value="PXF43263.1"/>
    <property type="molecule type" value="Genomic_DNA"/>
</dbReference>
<organism evidence="2 3">
    <name type="scientific">Gracilariopsis chorda</name>
    <dbReference type="NCBI Taxonomy" id="448386"/>
    <lineage>
        <taxon>Eukaryota</taxon>
        <taxon>Rhodophyta</taxon>
        <taxon>Florideophyceae</taxon>
        <taxon>Rhodymeniophycidae</taxon>
        <taxon>Gracilariales</taxon>
        <taxon>Gracilariaceae</taxon>
        <taxon>Gracilariopsis</taxon>
    </lineage>
</organism>
<comment type="caution">
    <text evidence="2">The sequence shown here is derived from an EMBL/GenBank/DDBJ whole genome shotgun (WGS) entry which is preliminary data.</text>
</comment>
<evidence type="ECO:0000313" key="2">
    <source>
        <dbReference type="EMBL" id="PXF43263.1"/>
    </source>
</evidence>
<sequence length="150" mass="16518">MNGHDCLSAIIALTFDEFQTLVTTNASKPLLMMKEREQHDSTLLDFDSTEDLKDLVLKFMQLKLYAAENASGSLTNLQPVLHDPPPPASLIQATLQAAHPASNPLDNIPSPETFFPIQLRVQKEHRKSSVSRSVGSPSLMNKAKTHKTGL</sequence>
<reference evidence="2 3" key="1">
    <citation type="journal article" date="2018" name="Mol. Biol. Evol.">
        <title>Analysis of the draft genome of the red seaweed Gracilariopsis chorda provides insights into genome size evolution in Rhodophyta.</title>
        <authorList>
            <person name="Lee J."/>
            <person name="Yang E.C."/>
            <person name="Graf L."/>
            <person name="Yang J.H."/>
            <person name="Qiu H."/>
            <person name="Zel Zion U."/>
            <person name="Chan C.X."/>
            <person name="Stephens T.G."/>
            <person name="Weber A.P.M."/>
            <person name="Boo G.H."/>
            <person name="Boo S.M."/>
            <person name="Kim K.M."/>
            <person name="Shin Y."/>
            <person name="Jung M."/>
            <person name="Lee S.J."/>
            <person name="Yim H.S."/>
            <person name="Lee J.H."/>
            <person name="Bhattacharya D."/>
            <person name="Yoon H.S."/>
        </authorList>
    </citation>
    <scope>NUCLEOTIDE SEQUENCE [LARGE SCALE GENOMIC DNA]</scope>
    <source>
        <strain evidence="2 3">SKKU-2015</strain>
        <tissue evidence="2">Whole body</tissue>
    </source>
</reference>
<gene>
    <name evidence="2" type="ORF">BWQ96_06990</name>
</gene>
<keyword evidence="3" id="KW-1185">Reference proteome</keyword>
<evidence type="ECO:0000256" key="1">
    <source>
        <dbReference type="SAM" id="MobiDB-lite"/>
    </source>
</evidence>
<dbReference type="Proteomes" id="UP000247409">
    <property type="component" value="Unassembled WGS sequence"/>
</dbReference>
<proteinExistence type="predicted"/>
<dbReference type="AlphaFoldDB" id="A0A2V3IMF4"/>
<name>A0A2V3IMF4_9FLOR</name>
<evidence type="ECO:0000313" key="3">
    <source>
        <dbReference type="Proteomes" id="UP000247409"/>
    </source>
</evidence>
<feature type="region of interest" description="Disordered" evidence="1">
    <location>
        <begin position="124"/>
        <end position="150"/>
    </location>
</feature>